<sequence>MRLQLRRLCSAPARLSVHTINQAVRTAQYAVRGELILRAAKLQEELRAGGGGGKGFDRLVECNIGNPQALRQQPLSFNRQVLAILAMPALLQNPALRTSFGADAIARAEEYLRSIPAGVGAYSESQGFRLVRQQVADFIAARDGVPAQRDDIFLTDGASKAVEFIFKILLRGASDGVLVPIPQYPLYSATLALASAQMLGYELDEANGWAMPLDELEKKHAAAVAAGVTPRALVVINPGNPTGNTLPRDNMEAVVRFCSKHHLVLMADEVYQENIYDDALPFHSFKKVLKQMTPEPPLQLVSFHSTSKGFLGECGLRGGYMELCGFDPEVQAQLLKLVSIGLCSNTMGQIGLGLMVQPPKPGDASYATYAAEKDGILQSLKRRATKLVSALNELEGVTCNQPQGAMYAFPSITLPPKAVAAAEAAGKVPDTFYALALLEATGIVVVPGSGFGQKENTWHFRTTFLPPEDEMEAVVGRMTAFHRDFMQQYS</sequence>
<comment type="similarity">
    <text evidence="6">Belongs to the class-I pyridoxal-phosphate-dependent aminotransferase family. Alanine aminotransferase subfamily.</text>
</comment>
<evidence type="ECO:0000313" key="8">
    <source>
        <dbReference type="EMBL" id="KAL1503424.1"/>
    </source>
</evidence>
<dbReference type="GO" id="GO:0030170">
    <property type="term" value="F:pyridoxal phosphate binding"/>
    <property type="evidence" value="ECO:0007669"/>
    <property type="project" value="InterPro"/>
</dbReference>
<dbReference type="Gene3D" id="3.90.1150.10">
    <property type="entry name" value="Aspartate Aminotransferase, domain 1"/>
    <property type="match status" value="1"/>
</dbReference>
<dbReference type="InterPro" id="IPR015424">
    <property type="entry name" value="PyrdxlP-dep_Trfase"/>
</dbReference>
<dbReference type="InterPro" id="IPR045088">
    <property type="entry name" value="ALAT1/2-like"/>
</dbReference>
<name>A0AB34IPU6_PRYPA</name>
<keyword evidence="4" id="KW-0808">Transferase</keyword>
<evidence type="ECO:0000256" key="1">
    <source>
        <dbReference type="ARBA" id="ARBA00001933"/>
    </source>
</evidence>
<evidence type="ECO:0000256" key="2">
    <source>
        <dbReference type="ARBA" id="ARBA00011738"/>
    </source>
</evidence>
<evidence type="ECO:0000256" key="5">
    <source>
        <dbReference type="ARBA" id="ARBA00022898"/>
    </source>
</evidence>
<reference evidence="8 9" key="1">
    <citation type="journal article" date="2024" name="Science">
        <title>Giant polyketide synthase enzymes in the biosynthesis of giant marine polyether toxins.</title>
        <authorList>
            <person name="Fallon T.R."/>
            <person name="Shende V.V."/>
            <person name="Wierzbicki I.H."/>
            <person name="Pendleton A.L."/>
            <person name="Watervoot N.F."/>
            <person name="Auber R.P."/>
            <person name="Gonzalez D.J."/>
            <person name="Wisecaver J.H."/>
            <person name="Moore B.S."/>
        </authorList>
    </citation>
    <scope>NUCLEOTIDE SEQUENCE [LARGE SCALE GENOMIC DNA]</scope>
    <source>
        <strain evidence="8 9">12B1</strain>
    </source>
</reference>
<evidence type="ECO:0000256" key="4">
    <source>
        <dbReference type="ARBA" id="ARBA00022679"/>
    </source>
</evidence>
<organism evidence="8 9">
    <name type="scientific">Prymnesium parvum</name>
    <name type="common">Toxic golden alga</name>
    <dbReference type="NCBI Taxonomy" id="97485"/>
    <lineage>
        <taxon>Eukaryota</taxon>
        <taxon>Haptista</taxon>
        <taxon>Haptophyta</taxon>
        <taxon>Prymnesiophyceae</taxon>
        <taxon>Prymnesiales</taxon>
        <taxon>Prymnesiaceae</taxon>
        <taxon>Prymnesium</taxon>
    </lineage>
</organism>
<dbReference type="Gene3D" id="3.40.640.10">
    <property type="entry name" value="Type I PLP-dependent aspartate aminotransferase-like (Major domain)"/>
    <property type="match status" value="1"/>
</dbReference>
<evidence type="ECO:0000313" key="9">
    <source>
        <dbReference type="Proteomes" id="UP001515480"/>
    </source>
</evidence>
<dbReference type="EMBL" id="JBGBPQ010000021">
    <property type="protein sequence ID" value="KAL1503424.1"/>
    <property type="molecule type" value="Genomic_DNA"/>
</dbReference>
<keyword evidence="5" id="KW-0663">Pyridoxal phosphate</keyword>
<comment type="cofactor">
    <cofactor evidence="1">
        <name>pyridoxal 5'-phosphate</name>
        <dbReference type="ChEBI" id="CHEBI:597326"/>
    </cofactor>
</comment>
<evidence type="ECO:0000256" key="3">
    <source>
        <dbReference type="ARBA" id="ARBA00022576"/>
    </source>
</evidence>
<proteinExistence type="inferred from homology"/>
<dbReference type="Pfam" id="PF00155">
    <property type="entry name" value="Aminotran_1_2"/>
    <property type="match status" value="1"/>
</dbReference>
<dbReference type="FunFam" id="3.40.640.10:FF:000012">
    <property type="entry name" value="alanine aminotransferase 2"/>
    <property type="match status" value="1"/>
</dbReference>
<dbReference type="GO" id="GO:0008483">
    <property type="term" value="F:transaminase activity"/>
    <property type="evidence" value="ECO:0007669"/>
    <property type="project" value="UniProtKB-KW"/>
</dbReference>
<dbReference type="FunFam" id="3.90.1150.10:FF:000010">
    <property type="entry name" value="Alanine aminotransferase 2"/>
    <property type="match status" value="1"/>
</dbReference>
<keyword evidence="9" id="KW-1185">Reference proteome</keyword>
<dbReference type="PANTHER" id="PTHR11751:SF29">
    <property type="entry name" value="ALANINE TRANSAMINASE"/>
    <property type="match status" value="1"/>
</dbReference>
<dbReference type="SUPFAM" id="SSF53383">
    <property type="entry name" value="PLP-dependent transferases"/>
    <property type="match status" value="1"/>
</dbReference>
<dbReference type="InterPro" id="IPR004839">
    <property type="entry name" value="Aminotransferase_I/II_large"/>
</dbReference>
<feature type="domain" description="Aminotransferase class I/classII large" evidence="7">
    <location>
        <begin position="113"/>
        <end position="476"/>
    </location>
</feature>
<dbReference type="CDD" id="cd00609">
    <property type="entry name" value="AAT_like"/>
    <property type="match status" value="1"/>
</dbReference>
<dbReference type="InterPro" id="IPR015422">
    <property type="entry name" value="PyrdxlP-dep_Trfase_small"/>
</dbReference>
<gene>
    <name evidence="8" type="ORF">AB1Y20_011913</name>
</gene>
<protein>
    <recommendedName>
        <fullName evidence="7">Aminotransferase class I/classII large domain-containing protein</fullName>
    </recommendedName>
</protein>
<evidence type="ECO:0000259" key="7">
    <source>
        <dbReference type="Pfam" id="PF00155"/>
    </source>
</evidence>
<keyword evidence="3" id="KW-0032">Aminotransferase</keyword>
<evidence type="ECO:0000256" key="6">
    <source>
        <dbReference type="ARBA" id="ARBA00025785"/>
    </source>
</evidence>
<dbReference type="PANTHER" id="PTHR11751">
    <property type="entry name" value="ALANINE AMINOTRANSFERASE"/>
    <property type="match status" value="1"/>
</dbReference>
<accession>A0AB34IPU6</accession>
<dbReference type="Gene3D" id="1.10.287.1970">
    <property type="match status" value="1"/>
</dbReference>
<dbReference type="Proteomes" id="UP001515480">
    <property type="component" value="Unassembled WGS sequence"/>
</dbReference>
<dbReference type="InterPro" id="IPR015421">
    <property type="entry name" value="PyrdxlP-dep_Trfase_major"/>
</dbReference>
<dbReference type="AlphaFoldDB" id="A0AB34IPU6"/>
<comment type="caution">
    <text evidence="8">The sequence shown here is derived from an EMBL/GenBank/DDBJ whole genome shotgun (WGS) entry which is preliminary data.</text>
</comment>
<comment type="subunit">
    <text evidence="2">Homodimer.</text>
</comment>